<keyword evidence="3" id="KW-0645">Protease</keyword>
<evidence type="ECO:0000256" key="1">
    <source>
        <dbReference type="SAM" id="MobiDB-lite"/>
    </source>
</evidence>
<feature type="domain" description="PDZ" evidence="2">
    <location>
        <begin position="118"/>
        <end position="199"/>
    </location>
</feature>
<sequence length="517" mass="56865">MKKTVFLLSGLILFLSACDKNDDDGGEVKTGEVELNNEVNEFIWKGLNHWYFWQEDVPNLADTKDDDQDAFYTYLNSIKTTGDANTTEEALFNSLIYKPDVVDDFSWFIDDVAEQLASFNGISTTYGITRGPLVQVSGTNDVVMVIGSVAAGSPAETAGLKRGDLVSKVDGEIMTVSNYTIINKLYTQESVTLGLATVSEDNVLTQTEEKSITAQELSINPVLHTSVIEEGGRKIGYLVYEGFRGTYNGELNDAFGELKAAGVNELILDFRYNGGGSVLTSALLASMIYGEANPYIQGSSNGDVFAELRYNSKRSAENNSVYPFFQDVFLYDKNTGNQSGATAMNRLTGITRLYVIGTERTASASEMIINGLRPYIPVKVIGEKTKGKNEGSITVVDAPKGSRDEPYTDTDNRSTKHTVGMQPIVFQIYNANNESDYTNGFVPDIEVIEYQYYKNIKPYGDTTDPLLRAALDDMLGTAGKFDLQKDTDAAKVTKGVTYPKFSSEMYIMPNDIKPTSK</sequence>
<dbReference type="InterPro" id="IPR001478">
    <property type="entry name" value="PDZ"/>
</dbReference>
<dbReference type="GO" id="GO:0006508">
    <property type="term" value="P:proteolysis"/>
    <property type="evidence" value="ECO:0007669"/>
    <property type="project" value="UniProtKB-KW"/>
</dbReference>
<dbReference type="SUPFAM" id="SSF50156">
    <property type="entry name" value="PDZ domain-like"/>
    <property type="match status" value="1"/>
</dbReference>
<dbReference type="InterPro" id="IPR041489">
    <property type="entry name" value="PDZ_6"/>
</dbReference>
<evidence type="ECO:0000313" key="4">
    <source>
        <dbReference type="Proteomes" id="UP000183257"/>
    </source>
</evidence>
<dbReference type="SMART" id="SM00228">
    <property type="entry name" value="PDZ"/>
    <property type="match status" value="1"/>
</dbReference>
<dbReference type="Pfam" id="PF18294">
    <property type="entry name" value="Pept_S41_N"/>
    <property type="match status" value="1"/>
</dbReference>
<proteinExistence type="predicted"/>
<dbReference type="GO" id="GO:0004175">
    <property type="term" value="F:endopeptidase activity"/>
    <property type="evidence" value="ECO:0007669"/>
    <property type="project" value="TreeGrafter"/>
</dbReference>
<dbReference type="EMBL" id="FPIY01000001">
    <property type="protein sequence ID" value="SFW14243.1"/>
    <property type="molecule type" value="Genomic_DNA"/>
</dbReference>
<dbReference type="Proteomes" id="UP000183257">
    <property type="component" value="Unassembled WGS sequence"/>
</dbReference>
<dbReference type="PANTHER" id="PTHR32060">
    <property type="entry name" value="TAIL-SPECIFIC PROTEASE"/>
    <property type="match status" value="1"/>
</dbReference>
<dbReference type="Pfam" id="PF03572">
    <property type="entry name" value="Peptidase_S41"/>
    <property type="match status" value="1"/>
</dbReference>
<dbReference type="InterPro" id="IPR036034">
    <property type="entry name" value="PDZ_sf"/>
</dbReference>
<dbReference type="CDD" id="cd07561">
    <property type="entry name" value="Peptidase_S41_CPP_like"/>
    <property type="match status" value="1"/>
</dbReference>
<dbReference type="AlphaFoldDB" id="A0A1K1LTR5"/>
<reference evidence="4" key="1">
    <citation type="submission" date="2016-11" db="EMBL/GenBank/DDBJ databases">
        <authorList>
            <person name="Varghese N."/>
            <person name="Submissions S."/>
        </authorList>
    </citation>
    <scope>NUCLEOTIDE SEQUENCE [LARGE SCALE GENOMIC DNA]</scope>
    <source>
        <strain evidence="4">DSM 24786</strain>
    </source>
</reference>
<evidence type="ECO:0000259" key="2">
    <source>
        <dbReference type="SMART" id="SM00228"/>
    </source>
</evidence>
<dbReference type="GO" id="GO:0030288">
    <property type="term" value="C:outer membrane-bounded periplasmic space"/>
    <property type="evidence" value="ECO:0007669"/>
    <property type="project" value="TreeGrafter"/>
</dbReference>
<keyword evidence="3" id="KW-0378">Hydrolase</keyword>
<dbReference type="InterPro" id="IPR041613">
    <property type="entry name" value="Pept_S41_N"/>
</dbReference>
<dbReference type="GO" id="GO:0007165">
    <property type="term" value="P:signal transduction"/>
    <property type="evidence" value="ECO:0007669"/>
    <property type="project" value="TreeGrafter"/>
</dbReference>
<dbReference type="Pfam" id="PF17820">
    <property type="entry name" value="PDZ_6"/>
    <property type="match status" value="1"/>
</dbReference>
<dbReference type="OrthoDB" id="7168509at2"/>
<dbReference type="InterPro" id="IPR029045">
    <property type="entry name" value="ClpP/crotonase-like_dom_sf"/>
</dbReference>
<feature type="region of interest" description="Disordered" evidence="1">
    <location>
        <begin position="391"/>
        <end position="415"/>
    </location>
</feature>
<evidence type="ECO:0000313" key="3">
    <source>
        <dbReference type="EMBL" id="SFW14243.1"/>
    </source>
</evidence>
<dbReference type="SUPFAM" id="SSF52096">
    <property type="entry name" value="ClpP/crotonase"/>
    <property type="match status" value="1"/>
</dbReference>
<protein>
    <submittedName>
        <fullName evidence="3">C-terminal processing protease CtpA/Prc, contains a PDZ domain</fullName>
    </submittedName>
</protein>
<dbReference type="InterPro" id="IPR005151">
    <property type="entry name" value="Tail-specific_protease"/>
</dbReference>
<dbReference type="RefSeq" id="WP_072301773.1">
    <property type="nucleotide sequence ID" value="NZ_FPIY01000001.1"/>
</dbReference>
<gene>
    <name evidence="3" type="ORF">SAMN05660313_00062</name>
</gene>
<organism evidence="3 4">
    <name type="scientific">Cellulophaga fucicola</name>
    <dbReference type="NCBI Taxonomy" id="76595"/>
    <lineage>
        <taxon>Bacteria</taxon>
        <taxon>Pseudomonadati</taxon>
        <taxon>Bacteroidota</taxon>
        <taxon>Flavobacteriia</taxon>
        <taxon>Flavobacteriales</taxon>
        <taxon>Flavobacteriaceae</taxon>
        <taxon>Cellulophaga</taxon>
    </lineage>
</organism>
<name>A0A1K1LTR5_9FLAO</name>
<accession>A0A1K1LTR5</accession>
<dbReference type="Gene3D" id="3.30.750.170">
    <property type="match status" value="1"/>
</dbReference>
<dbReference type="PANTHER" id="PTHR32060:SF30">
    <property type="entry name" value="CARBOXY-TERMINAL PROCESSING PROTEASE CTPA"/>
    <property type="match status" value="1"/>
</dbReference>
<dbReference type="Gene3D" id="2.30.42.10">
    <property type="match status" value="1"/>
</dbReference>
<dbReference type="STRING" id="76595.SAMN05660313_00062"/>
<dbReference type="Gene3D" id="3.90.226.10">
    <property type="entry name" value="2-enoyl-CoA Hydratase, Chain A, domain 1"/>
    <property type="match status" value="1"/>
</dbReference>
<feature type="compositionally biased region" description="Basic and acidic residues" evidence="1">
    <location>
        <begin position="400"/>
        <end position="414"/>
    </location>
</feature>
<dbReference type="PROSITE" id="PS51257">
    <property type="entry name" value="PROKAR_LIPOPROTEIN"/>
    <property type="match status" value="1"/>
</dbReference>
<dbReference type="GO" id="GO:0008236">
    <property type="term" value="F:serine-type peptidase activity"/>
    <property type="evidence" value="ECO:0007669"/>
    <property type="project" value="InterPro"/>
</dbReference>
<keyword evidence="4" id="KW-1185">Reference proteome</keyword>